<feature type="transmembrane region" description="Helical" evidence="2">
    <location>
        <begin position="144"/>
        <end position="167"/>
    </location>
</feature>
<keyword evidence="2" id="KW-0472">Membrane</keyword>
<sequence>MNPTREPVIETVALTPVPTDGEVERPPEAAAEPNTRPPDVSGGLPQDARGASSGVWVKCLESVEKRNKELTESWKDEIDSLLVFAGLFSALLVAFIIESYKFLQQDPAEATVVLLMRISAQMGNGTNVMDIPPITPFKRPASSVWINALWFSSLILSLTSAAGAIHAKDWIHTFSKSVSALPQDAARVRQFRYQAFREWFVPDIISVLPTLLEVALLLFVIGIVYLLWTIDIVVAAIVSALALLTMLPLVFLPILPFFFETCPFVSPVTRVASEPLLRIILLPGDISRKTTQVFKWLSGIFTGNGQPSAGPLKPSSRQQSLSNISFPSETATVFDKVFKNTSRFVKRIVRSVVVWKDHQSWEKREKAVVNVNRDFLDAKILASVDAIQMDNTFLASVRSALSEAPYPVAREALILILTQRSTTVVNGALKWSPIQESEILLAQMVVDIAKRAREEKKEDEELLNIMKVLGEFCDAISKQCGSEGLAVLCSNILDCLLSALPTLNANTPSKEVVSGRLFQSLKTWTHIEYSTTSTSVPVLLTHCVLKPLL</sequence>
<evidence type="ECO:0000259" key="3">
    <source>
        <dbReference type="Pfam" id="PF20153"/>
    </source>
</evidence>
<keyword evidence="2" id="KW-0812">Transmembrane</keyword>
<comment type="caution">
    <text evidence="4">The sequence shown here is derived from an EMBL/GenBank/DDBJ whole genome shotgun (WGS) entry which is preliminary data.</text>
</comment>
<name>A0AAD5V8D1_9APHY</name>
<protein>
    <recommendedName>
        <fullName evidence="3">DUF6535 domain-containing protein</fullName>
    </recommendedName>
</protein>
<feature type="transmembrane region" description="Helical" evidence="2">
    <location>
        <begin position="204"/>
        <end position="228"/>
    </location>
</feature>
<feature type="transmembrane region" description="Helical" evidence="2">
    <location>
        <begin position="78"/>
        <end position="97"/>
    </location>
</feature>
<keyword evidence="2" id="KW-1133">Transmembrane helix</keyword>
<keyword evidence="5" id="KW-1185">Reference proteome</keyword>
<evidence type="ECO:0000256" key="1">
    <source>
        <dbReference type="SAM" id="MobiDB-lite"/>
    </source>
</evidence>
<evidence type="ECO:0000313" key="4">
    <source>
        <dbReference type="EMBL" id="KAJ3488655.1"/>
    </source>
</evidence>
<dbReference type="InterPro" id="IPR045338">
    <property type="entry name" value="DUF6535"/>
</dbReference>
<accession>A0AAD5V8D1</accession>
<feature type="region of interest" description="Disordered" evidence="1">
    <location>
        <begin position="1"/>
        <end position="50"/>
    </location>
</feature>
<dbReference type="EMBL" id="JANAWD010000062">
    <property type="protein sequence ID" value="KAJ3488655.1"/>
    <property type="molecule type" value="Genomic_DNA"/>
</dbReference>
<dbReference type="Pfam" id="PF20153">
    <property type="entry name" value="DUF6535"/>
    <property type="match status" value="1"/>
</dbReference>
<evidence type="ECO:0000256" key="2">
    <source>
        <dbReference type="SAM" id="Phobius"/>
    </source>
</evidence>
<feature type="domain" description="DUF6535" evidence="3">
    <location>
        <begin position="56"/>
        <end position="229"/>
    </location>
</feature>
<feature type="transmembrane region" description="Helical" evidence="2">
    <location>
        <begin position="235"/>
        <end position="259"/>
    </location>
</feature>
<dbReference type="Proteomes" id="UP001212997">
    <property type="component" value="Unassembled WGS sequence"/>
</dbReference>
<gene>
    <name evidence="4" type="ORF">NLI96_g2689</name>
</gene>
<reference evidence="4" key="1">
    <citation type="submission" date="2022-07" db="EMBL/GenBank/DDBJ databases">
        <title>Genome Sequence of Physisporinus lineatus.</title>
        <authorList>
            <person name="Buettner E."/>
        </authorList>
    </citation>
    <scope>NUCLEOTIDE SEQUENCE</scope>
    <source>
        <strain evidence="4">VT162</strain>
    </source>
</reference>
<proteinExistence type="predicted"/>
<evidence type="ECO:0000313" key="5">
    <source>
        <dbReference type="Proteomes" id="UP001212997"/>
    </source>
</evidence>
<dbReference type="AlphaFoldDB" id="A0AAD5V8D1"/>
<organism evidence="4 5">
    <name type="scientific">Meripilus lineatus</name>
    <dbReference type="NCBI Taxonomy" id="2056292"/>
    <lineage>
        <taxon>Eukaryota</taxon>
        <taxon>Fungi</taxon>
        <taxon>Dikarya</taxon>
        <taxon>Basidiomycota</taxon>
        <taxon>Agaricomycotina</taxon>
        <taxon>Agaricomycetes</taxon>
        <taxon>Polyporales</taxon>
        <taxon>Meripilaceae</taxon>
        <taxon>Meripilus</taxon>
    </lineage>
</organism>